<evidence type="ECO:0000259" key="4">
    <source>
        <dbReference type="PROSITE" id="PS51462"/>
    </source>
</evidence>
<protein>
    <submittedName>
        <fullName evidence="5">NUDIX hydrolase</fullName>
    </submittedName>
</protein>
<dbReference type="InterPro" id="IPR015797">
    <property type="entry name" value="NUDIX_hydrolase-like_dom_sf"/>
</dbReference>
<feature type="domain" description="Nudix hydrolase" evidence="4">
    <location>
        <begin position="56"/>
        <end position="189"/>
    </location>
</feature>
<keyword evidence="2 3" id="KW-0378">Hydrolase</keyword>
<reference evidence="5" key="1">
    <citation type="submission" date="2022-12" db="EMBL/GenBank/DDBJ databases">
        <authorList>
            <person name="Wang J."/>
        </authorList>
    </citation>
    <scope>NUCLEOTIDE SEQUENCE</scope>
    <source>
        <strain evidence="5">HY-45-18</strain>
    </source>
</reference>
<evidence type="ECO:0000256" key="2">
    <source>
        <dbReference type="ARBA" id="ARBA00022801"/>
    </source>
</evidence>
<name>A0ABT4CVE9_9CLOT</name>
<dbReference type="Gene3D" id="3.90.79.10">
    <property type="entry name" value="Nucleoside Triphosphate Pyrophosphohydrolase"/>
    <property type="match status" value="1"/>
</dbReference>
<organism evidence="5 6">
    <name type="scientific">Clostridium aestuarii</name>
    <dbReference type="NCBI Taxonomy" id="338193"/>
    <lineage>
        <taxon>Bacteria</taxon>
        <taxon>Bacillati</taxon>
        <taxon>Bacillota</taxon>
        <taxon>Clostridia</taxon>
        <taxon>Eubacteriales</taxon>
        <taxon>Clostridiaceae</taxon>
        <taxon>Clostridium</taxon>
    </lineage>
</organism>
<evidence type="ECO:0000313" key="6">
    <source>
        <dbReference type="Proteomes" id="UP001078443"/>
    </source>
</evidence>
<evidence type="ECO:0000256" key="1">
    <source>
        <dbReference type="ARBA" id="ARBA00001946"/>
    </source>
</evidence>
<dbReference type="Proteomes" id="UP001078443">
    <property type="component" value="Unassembled WGS sequence"/>
</dbReference>
<dbReference type="EMBL" id="JAPQER010000001">
    <property type="protein sequence ID" value="MCY6482951.1"/>
    <property type="molecule type" value="Genomic_DNA"/>
</dbReference>
<evidence type="ECO:0000313" key="5">
    <source>
        <dbReference type="EMBL" id="MCY6482951.1"/>
    </source>
</evidence>
<dbReference type="CDD" id="cd03424">
    <property type="entry name" value="NUDIX_ADPRase_Nudt5_UGPPase_Nudt14"/>
    <property type="match status" value="1"/>
</dbReference>
<dbReference type="InterPro" id="IPR020084">
    <property type="entry name" value="NUDIX_hydrolase_CS"/>
</dbReference>
<evidence type="ECO:0000256" key="3">
    <source>
        <dbReference type="RuleBase" id="RU003476"/>
    </source>
</evidence>
<comment type="caution">
    <text evidence="5">The sequence shown here is derived from an EMBL/GenBank/DDBJ whole genome shotgun (WGS) entry which is preliminary data.</text>
</comment>
<dbReference type="SUPFAM" id="SSF55811">
    <property type="entry name" value="Nudix"/>
    <property type="match status" value="1"/>
</dbReference>
<dbReference type="PANTHER" id="PTHR11839:SF18">
    <property type="entry name" value="NUDIX HYDROLASE DOMAIN-CONTAINING PROTEIN"/>
    <property type="match status" value="1"/>
</dbReference>
<comment type="similarity">
    <text evidence="3">Belongs to the Nudix hydrolase family.</text>
</comment>
<accession>A0ABT4CVE9</accession>
<dbReference type="InterPro" id="IPR000086">
    <property type="entry name" value="NUDIX_hydrolase_dom"/>
</dbReference>
<dbReference type="Pfam" id="PF00293">
    <property type="entry name" value="NUDIX"/>
    <property type="match status" value="1"/>
</dbReference>
<comment type="cofactor">
    <cofactor evidence="1">
        <name>Mg(2+)</name>
        <dbReference type="ChEBI" id="CHEBI:18420"/>
    </cofactor>
</comment>
<dbReference type="PROSITE" id="PS00893">
    <property type="entry name" value="NUDIX_BOX"/>
    <property type="match status" value="1"/>
</dbReference>
<gene>
    <name evidence="5" type="ORF">OW763_01095</name>
</gene>
<dbReference type="PROSITE" id="PS51462">
    <property type="entry name" value="NUDIX"/>
    <property type="match status" value="1"/>
</dbReference>
<dbReference type="InterPro" id="IPR020476">
    <property type="entry name" value="Nudix_hydrolase"/>
</dbReference>
<dbReference type="PANTHER" id="PTHR11839">
    <property type="entry name" value="UDP/ADP-SUGAR PYROPHOSPHATASE"/>
    <property type="match status" value="1"/>
</dbReference>
<dbReference type="PRINTS" id="PR00502">
    <property type="entry name" value="NUDIXFAMILY"/>
</dbReference>
<keyword evidence="6" id="KW-1185">Reference proteome</keyword>
<proteinExistence type="inferred from homology"/>
<dbReference type="GO" id="GO:0016787">
    <property type="term" value="F:hydrolase activity"/>
    <property type="evidence" value="ECO:0007669"/>
    <property type="project" value="UniProtKB-KW"/>
</dbReference>
<sequence length="194" mass="21997">MAKTKVNHINVLADTKYLKLYDAEYLNKNGEVKNWSIASRKDLDAVNNKFFNGAEDDIDAVIIASIHIEENKLVLIKQFRVPINDYVYELPAGLIDSGEDFETTVKRELKEETGLDLIQIDYNKSKKKAYVSTGMTDECAALVYCTCSGKISKDYLEPDEDIEAMLLSKEQAKELINSDKKIDIKALMAIQNYI</sequence>
<dbReference type="RefSeq" id="WP_268039218.1">
    <property type="nucleotide sequence ID" value="NZ_JAPQER010000001.1"/>
</dbReference>